<dbReference type="Proteomes" id="UP001152795">
    <property type="component" value="Unassembled WGS sequence"/>
</dbReference>
<evidence type="ECO:0000313" key="1">
    <source>
        <dbReference type="EMBL" id="CAB4039897.1"/>
    </source>
</evidence>
<reference evidence="1" key="1">
    <citation type="submission" date="2020-04" db="EMBL/GenBank/DDBJ databases">
        <authorList>
            <person name="Alioto T."/>
            <person name="Alioto T."/>
            <person name="Gomez Garrido J."/>
        </authorList>
    </citation>
    <scope>NUCLEOTIDE SEQUENCE</scope>
    <source>
        <strain evidence="1">A484AB</strain>
    </source>
</reference>
<feature type="non-terminal residue" evidence="1">
    <location>
        <position position="111"/>
    </location>
</feature>
<proteinExistence type="predicted"/>
<gene>
    <name evidence="1" type="ORF">PACLA_8A009123</name>
</gene>
<sequence length="111" mass="12400">TVKECMLTNTSGHSTLEELQGFIDRSYQNADNLENLLVKTSTVKESTPMNTSGCSTLEELEGFIDRSYQNVFPQNGKISFPQSIDSSTPFRLRTVDSVASIAEQFNKLKEN</sequence>
<name>A0A7D9LWX3_PARCT</name>
<dbReference type="EMBL" id="CACRXK020026025">
    <property type="protein sequence ID" value="CAB4039897.1"/>
    <property type="molecule type" value="Genomic_DNA"/>
</dbReference>
<keyword evidence="2" id="KW-1185">Reference proteome</keyword>
<dbReference type="AlphaFoldDB" id="A0A7D9LWX3"/>
<protein>
    <submittedName>
        <fullName evidence="1">Uncharacterized protein</fullName>
    </submittedName>
</protein>
<organism evidence="1 2">
    <name type="scientific">Paramuricea clavata</name>
    <name type="common">Red gorgonian</name>
    <name type="synonym">Violescent sea-whip</name>
    <dbReference type="NCBI Taxonomy" id="317549"/>
    <lineage>
        <taxon>Eukaryota</taxon>
        <taxon>Metazoa</taxon>
        <taxon>Cnidaria</taxon>
        <taxon>Anthozoa</taxon>
        <taxon>Octocorallia</taxon>
        <taxon>Malacalcyonacea</taxon>
        <taxon>Plexauridae</taxon>
        <taxon>Paramuricea</taxon>
    </lineage>
</organism>
<evidence type="ECO:0000313" key="2">
    <source>
        <dbReference type="Proteomes" id="UP001152795"/>
    </source>
</evidence>
<feature type="non-terminal residue" evidence="1">
    <location>
        <position position="1"/>
    </location>
</feature>
<accession>A0A7D9LWX3</accession>
<comment type="caution">
    <text evidence="1">The sequence shown here is derived from an EMBL/GenBank/DDBJ whole genome shotgun (WGS) entry which is preliminary data.</text>
</comment>